<dbReference type="PANTHER" id="PTHR21398">
    <property type="entry name" value="AGAP007094-PA"/>
    <property type="match status" value="1"/>
</dbReference>
<reference evidence="1" key="1">
    <citation type="submission" date="2021-11" db="EMBL/GenBank/DDBJ databases">
        <authorList>
            <person name="Schell T."/>
        </authorList>
    </citation>
    <scope>NUCLEOTIDE SEQUENCE</scope>
    <source>
        <strain evidence="1">M5</strain>
    </source>
</reference>
<gene>
    <name evidence="1" type="ORF">DGAL_LOCUS14454</name>
</gene>
<dbReference type="PANTHER" id="PTHR21398:SF6">
    <property type="entry name" value="AGAP007094-PA"/>
    <property type="match status" value="1"/>
</dbReference>
<protein>
    <submittedName>
        <fullName evidence="1">Uncharacterized protein</fullName>
    </submittedName>
</protein>
<dbReference type="Pfam" id="PF07841">
    <property type="entry name" value="DM4_12"/>
    <property type="match status" value="1"/>
</dbReference>
<sequence length="231" mass="25658">MAARINNFLLRPQWVINNQLTMPLITVAESGQKSVRGLIAVAIPFTIFLDTLFVEKVIKPDNGRSMQQDQYQIYKSIEGALQVTGIDGKACLQRTICEIQRTQLGKYTLAGELITLLLTPKSGGDGFTGMFHDYLIAEKVGRSLNQSCADSFPRCPMSLYDFFSSKSSEADDDQINQASLINSNNTEHEASENLEYSHSSTTNHLTDHEISIEKDATSARKKNPFGMENAI</sequence>
<dbReference type="InterPro" id="IPR006631">
    <property type="entry name" value="DM4_12"/>
</dbReference>
<name>A0A8J2RWJ8_9CRUS</name>
<evidence type="ECO:0000313" key="1">
    <source>
        <dbReference type="EMBL" id="CAH0110849.1"/>
    </source>
</evidence>
<dbReference type="EMBL" id="CAKKLH010000307">
    <property type="protein sequence ID" value="CAH0110849.1"/>
    <property type="molecule type" value="Genomic_DNA"/>
</dbReference>
<evidence type="ECO:0000313" key="2">
    <source>
        <dbReference type="Proteomes" id="UP000789390"/>
    </source>
</evidence>
<dbReference type="Proteomes" id="UP000789390">
    <property type="component" value="Unassembled WGS sequence"/>
</dbReference>
<dbReference type="AlphaFoldDB" id="A0A8J2RWJ8"/>
<proteinExistence type="predicted"/>
<organism evidence="1 2">
    <name type="scientific">Daphnia galeata</name>
    <dbReference type="NCBI Taxonomy" id="27404"/>
    <lineage>
        <taxon>Eukaryota</taxon>
        <taxon>Metazoa</taxon>
        <taxon>Ecdysozoa</taxon>
        <taxon>Arthropoda</taxon>
        <taxon>Crustacea</taxon>
        <taxon>Branchiopoda</taxon>
        <taxon>Diplostraca</taxon>
        <taxon>Cladocera</taxon>
        <taxon>Anomopoda</taxon>
        <taxon>Daphniidae</taxon>
        <taxon>Daphnia</taxon>
    </lineage>
</organism>
<dbReference type="SMART" id="SM00718">
    <property type="entry name" value="DM4_12"/>
    <property type="match status" value="1"/>
</dbReference>
<keyword evidence="2" id="KW-1185">Reference proteome</keyword>
<comment type="caution">
    <text evidence="1">The sequence shown here is derived from an EMBL/GenBank/DDBJ whole genome shotgun (WGS) entry which is preliminary data.</text>
</comment>
<dbReference type="OrthoDB" id="6339724at2759"/>
<accession>A0A8J2RWJ8</accession>